<name>A0A813RK83_ADIRI</name>
<accession>A0A813RK83</accession>
<dbReference type="Proteomes" id="UP000663852">
    <property type="component" value="Unassembled WGS sequence"/>
</dbReference>
<evidence type="ECO:0000313" key="2">
    <source>
        <dbReference type="EMBL" id="CAF0783227.1"/>
    </source>
</evidence>
<comment type="caution">
    <text evidence="2">The sequence shown here is derived from an EMBL/GenBank/DDBJ whole genome shotgun (WGS) entry which is preliminary data.</text>
</comment>
<protein>
    <submittedName>
        <fullName evidence="2">Uncharacterized protein</fullName>
    </submittedName>
</protein>
<reference evidence="2" key="1">
    <citation type="submission" date="2021-02" db="EMBL/GenBank/DDBJ databases">
        <authorList>
            <person name="Nowell W R."/>
        </authorList>
    </citation>
    <scope>NUCLEOTIDE SEQUENCE</scope>
</reference>
<sequence>MGNPQNINNATFQGADNNPDVQNLNPGTQGVDFNEPNSSVVITFTPGITPILSSVSVPPNTSNVDSITVIVRGPDGTVFINETTPSGTTIVTATYTQPLPENSTVTITFHTPDDSPAEGVTVSIIACYTPSEATTVITSGTVPPTISGSTPSITISSVITGTTRTPATGLTSVSLATGPAATTTTVICPLTEGMFLFNVKRLRFIAAEGVLQKFGIYRSAERKKRLSELVRNHLAPA</sequence>
<dbReference type="AlphaFoldDB" id="A0A813RK83"/>
<feature type="compositionally biased region" description="Polar residues" evidence="1">
    <location>
        <begin position="1"/>
        <end position="28"/>
    </location>
</feature>
<evidence type="ECO:0000256" key="1">
    <source>
        <dbReference type="SAM" id="MobiDB-lite"/>
    </source>
</evidence>
<evidence type="ECO:0000313" key="3">
    <source>
        <dbReference type="Proteomes" id="UP000663852"/>
    </source>
</evidence>
<proteinExistence type="predicted"/>
<dbReference type="OrthoDB" id="10064517at2759"/>
<gene>
    <name evidence="2" type="ORF">EDS130_LOCUS3949</name>
</gene>
<organism evidence="2 3">
    <name type="scientific">Adineta ricciae</name>
    <name type="common">Rotifer</name>
    <dbReference type="NCBI Taxonomy" id="249248"/>
    <lineage>
        <taxon>Eukaryota</taxon>
        <taxon>Metazoa</taxon>
        <taxon>Spiralia</taxon>
        <taxon>Gnathifera</taxon>
        <taxon>Rotifera</taxon>
        <taxon>Eurotatoria</taxon>
        <taxon>Bdelloidea</taxon>
        <taxon>Adinetida</taxon>
        <taxon>Adinetidae</taxon>
        <taxon>Adineta</taxon>
    </lineage>
</organism>
<feature type="region of interest" description="Disordered" evidence="1">
    <location>
        <begin position="1"/>
        <end position="29"/>
    </location>
</feature>
<dbReference type="EMBL" id="CAJNOJ010000010">
    <property type="protein sequence ID" value="CAF0783227.1"/>
    <property type="molecule type" value="Genomic_DNA"/>
</dbReference>